<dbReference type="AlphaFoldDB" id="A0A5M8PM76"/>
<accession>A0A5M8PM76</accession>
<name>A0A5M8PM76_9LECA</name>
<dbReference type="Proteomes" id="UP000324767">
    <property type="component" value="Unassembled WGS sequence"/>
</dbReference>
<evidence type="ECO:0000313" key="2">
    <source>
        <dbReference type="EMBL" id="KAA6410529.1"/>
    </source>
</evidence>
<evidence type="ECO:0000313" key="3">
    <source>
        <dbReference type="Proteomes" id="UP000324767"/>
    </source>
</evidence>
<dbReference type="EMBL" id="VXIT01000009">
    <property type="protein sequence ID" value="KAA6410529.1"/>
    <property type="molecule type" value="Genomic_DNA"/>
</dbReference>
<evidence type="ECO:0000256" key="1">
    <source>
        <dbReference type="SAM" id="MobiDB-lite"/>
    </source>
</evidence>
<proteinExistence type="predicted"/>
<feature type="region of interest" description="Disordered" evidence="1">
    <location>
        <begin position="65"/>
        <end position="86"/>
    </location>
</feature>
<reference evidence="2 3" key="1">
    <citation type="submission" date="2019-09" db="EMBL/GenBank/DDBJ databases">
        <title>The hologenome of the rock-dwelling lichen Lasallia pustulata.</title>
        <authorList>
            <person name="Greshake Tzovaras B."/>
            <person name="Segers F."/>
            <person name="Bicker A."/>
            <person name="Dal Grande F."/>
            <person name="Otte J."/>
            <person name="Hankeln T."/>
            <person name="Schmitt I."/>
            <person name="Ebersberger I."/>
        </authorList>
    </citation>
    <scope>NUCLEOTIDE SEQUENCE [LARGE SCALE GENOMIC DNA]</scope>
    <source>
        <strain evidence="2">A1-1</strain>
    </source>
</reference>
<comment type="caution">
    <text evidence="2">The sequence shown here is derived from an EMBL/GenBank/DDBJ whole genome shotgun (WGS) entry which is preliminary data.</text>
</comment>
<protein>
    <submittedName>
        <fullName evidence="2">Uncharacterized protein</fullName>
    </submittedName>
</protein>
<sequence>MTEQMGWKKGMEVAATDGELAGTDRATQAPYRSSVIGEASSRLVMRRMHLDSLALKSRSSLALDTSTTKSHCIKQHDRPVPQWIEE</sequence>
<organism evidence="2 3">
    <name type="scientific">Lasallia pustulata</name>
    <dbReference type="NCBI Taxonomy" id="136370"/>
    <lineage>
        <taxon>Eukaryota</taxon>
        <taxon>Fungi</taxon>
        <taxon>Dikarya</taxon>
        <taxon>Ascomycota</taxon>
        <taxon>Pezizomycotina</taxon>
        <taxon>Lecanoromycetes</taxon>
        <taxon>OSLEUM clade</taxon>
        <taxon>Umbilicariomycetidae</taxon>
        <taxon>Umbilicariales</taxon>
        <taxon>Umbilicariaceae</taxon>
        <taxon>Lasallia</taxon>
    </lineage>
</organism>
<gene>
    <name evidence="2" type="ORF">FRX48_05951</name>
</gene>